<keyword evidence="3" id="KW-1185">Reference proteome</keyword>
<organism evidence="2 3">
    <name type="scientific">Streptomyces benahoarensis</name>
    <dbReference type="NCBI Taxonomy" id="2595054"/>
    <lineage>
        <taxon>Bacteria</taxon>
        <taxon>Bacillati</taxon>
        <taxon>Actinomycetota</taxon>
        <taxon>Actinomycetes</taxon>
        <taxon>Kitasatosporales</taxon>
        <taxon>Streptomycetaceae</taxon>
        <taxon>Streptomyces</taxon>
    </lineage>
</organism>
<dbReference type="AlphaFoldDB" id="A0A553YWT9"/>
<dbReference type="EMBL" id="VKLS01000383">
    <property type="protein sequence ID" value="TSB33692.1"/>
    <property type="molecule type" value="Genomic_DNA"/>
</dbReference>
<dbReference type="Gene3D" id="3.90.1750.20">
    <property type="entry name" value="Putative Large Serine Recombinase, Chain B, Domain 2"/>
    <property type="match status" value="1"/>
</dbReference>
<reference evidence="2 3" key="1">
    <citation type="submission" date="2019-07" db="EMBL/GenBank/DDBJ databases">
        <title>Draft genome for Streptomyces benahoarensis MZ03-48.</title>
        <authorList>
            <person name="Gonzalez-Pimentel J.L."/>
        </authorList>
    </citation>
    <scope>NUCLEOTIDE SEQUENCE [LARGE SCALE GENOMIC DNA]</scope>
    <source>
        <strain evidence="2 3">MZ03-48</strain>
    </source>
</reference>
<feature type="domain" description="Recombinase" evidence="1">
    <location>
        <begin position="8"/>
        <end position="154"/>
    </location>
</feature>
<dbReference type="GO" id="GO:0000150">
    <property type="term" value="F:DNA strand exchange activity"/>
    <property type="evidence" value="ECO:0007669"/>
    <property type="project" value="InterPro"/>
</dbReference>
<sequence>MHRNERVRRGKLSVVRLVPDPREAPVVRDAVTWALEGLSASSIARRLNDAGVPTKNANDAARLTARRARAVSEPSKASAWTSSTVLRILRDPRLAGYAIEWQGRTIKTKDTPGAAGKRTILRDETGAPMEAHEGIVEPDEWWRLQDVLDGRTPVVRQTRRSVPRSWPVRACCSAACAGPSW</sequence>
<dbReference type="PROSITE" id="PS51737">
    <property type="entry name" value="RECOMBINASE_DNA_BIND"/>
    <property type="match status" value="1"/>
</dbReference>
<dbReference type="Proteomes" id="UP000320888">
    <property type="component" value="Unassembled WGS sequence"/>
</dbReference>
<protein>
    <recommendedName>
        <fullName evidence="1">Recombinase domain-containing protein</fullName>
    </recommendedName>
</protein>
<accession>A0A553YWT9</accession>
<dbReference type="OrthoDB" id="4500247at2"/>
<dbReference type="InterPro" id="IPR011109">
    <property type="entry name" value="DNA_bind_recombinase_dom"/>
</dbReference>
<dbReference type="PANTHER" id="PTHR30461:SF19">
    <property type="entry name" value="SITE-SPECIFIC RECOMBINASE RESOLVASE FAMILY"/>
    <property type="match status" value="1"/>
</dbReference>
<dbReference type="GO" id="GO:0003677">
    <property type="term" value="F:DNA binding"/>
    <property type="evidence" value="ECO:0007669"/>
    <property type="project" value="InterPro"/>
</dbReference>
<proteinExistence type="predicted"/>
<evidence type="ECO:0000313" key="2">
    <source>
        <dbReference type="EMBL" id="TSB33692.1"/>
    </source>
</evidence>
<evidence type="ECO:0000259" key="1">
    <source>
        <dbReference type="PROSITE" id="PS51737"/>
    </source>
</evidence>
<dbReference type="Pfam" id="PF07508">
    <property type="entry name" value="Recombinase"/>
    <property type="match status" value="1"/>
</dbReference>
<comment type="caution">
    <text evidence="2">The sequence shown here is derived from an EMBL/GenBank/DDBJ whole genome shotgun (WGS) entry which is preliminary data.</text>
</comment>
<name>A0A553YWT9_9ACTN</name>
<evidence type="ECO:0000313" key="3">
    <source>
        <dbReference type="Proteomes" id="UP000320888"/>
    </source>
</evidence>
<dbReference type="PANTHER" id="PTHR30461">
    <property type="entry name" value="DNA-INVERTASE FROM LAMBDOID PROPHAGE"/>
    <property type="match status" value="1"/>
</dbReference>
<gene>
    <name evidence="2" type="ORF">FNZ23_23180</name>
</gene>
<dbReference type="InterPro" id="IPR038109">
    <property type="entry name" value="DNA_bind_recomb_sf"/>
</dbReference>
<dbReference type="InterPro" id="IPR050639">
    <property type="entry name" value="SSR_resolvase"/>
</dbReference>